<evidence type="ECO:0000313" key="2">
    <source>
        <dbReference type="Proteomes" id="UP000204242"/>
    </source>
</evidence>
<dbReference type="GeneID" id="5076397"/>
<dbReference type="Proteomes" id="UP000204242">
    <property type="component" value="Genome"/>
</dbReference>
<reference evidence="1 2" key="1">
    <citation type="journal article" date="2007" name="Virology">
        <title>Shared and species-specific features among ichnovirus genomes.</title>
        <authorList>
            <person name="Tanaka K."/>
            <person name="Lapointe R."/>
            <person name="Barney W.E."/>
            <person name="Makkay A.M."/>
            <person name="Stoltz D."/>
            <person name="Cusson M."/>
            <person name="Webb B.A."/>
        </authorList>
    </citation>
    <scope>NUCLEOTIDE SEQUENCE [LARGE SCALE GENOMIC DNA]</scope>
</reference>
<dbReference type="KEGG" id="vg:5076397"/>
<accession>A2Q0P2</accession>
<proteinExistence type="predicted"/>
<dbReference type="OrthoDB" id="20at10482"/>
<organism evidence="1 2">
    <name type="scientific">Ichnoviriform fugitivi</name>
    <dbReference type="NCBI Taxonomy" id="265522"/>
    <lineage>
        <taxon>Viruses</taxon>
        <taxon>Viruses incertae sedis</taxon>
        <taxon>Polydnaviriformidae</taxon>
        <taxon>Ichnoviriform</taxon>
    </lineage>
</organism>
<dbReference type="InterPro" id="IPR021982">
    <property type="entry name" value="REEP_Ichnovirus"/>
</dbReference>
<dbReference type="EMBL" id="AB291208">
    <property type="protein sequence ID" value="BAF45757.1"/>
    <property type="molecule type" value="Genomic_DNA"/>
</dbReference>
<protein>
    <submittedName>
        <fullName evidence="1">Repeat element protein-e2.2</fullName>
    </submittedName>
</protein>
<sequence length="212" mass="24642">MSAGQNRTASAVVNEETRQVPEVSTIDAIFLNRKPLEVRYYIKDNGTEELIMIDVETVQPIFADYCPRTTANAFESLDNLASYARENIHLDKCWDYEYADCICNLISGRVVPPLTKVQMLPPSGCRRHFHHSCSSCVNSWLLEYLRMIILHRESKSAFEIAAEEIICRVFIGDVYEKYANVIKKQCSEFYLWIAQRWTLKGYLRRDIINSWL</sequence>
<name>A2Q0P2_9VIRU</name>
<dbReference type="Pfam" id="PF12132">
    <property type="entry name" value="DUF3587"/>
    <property type="match status" value="1"/>
</dbReference>
<dbReference type="RefSeq" id="YP_001031348.1">
    <property type="nucleotide sequence ID" value="NC_008997.1"/>
</dbReference>
<evidence type="ECO:0000313" key="1">
    <source>
        <dbReference type="EMBL" id="BAF45757.1"/>
    </source>
</evidence>